<keyword evidence="1" id="KW-0175">Coiled coil</keyword>
<evidence type="ECO:0000256" key="2">
    <source>
        <dbReference type="SAM" id="SignalP"/>
    </source>
</evidence>
<proteinExistence type="predicted"/>
<dbReference type="Proteomes" id="UP001153737">
    <property type="component" value="Chromosome 12"/>
</dbReference>
<feature type="signal peptide" evidence="2">
    <location>
        <begin position="1"/>
        <end position="15"/>
    </location>
</feature>
<accession>A0A9P0GNC2</accession>
<evidence type="ECO:0000313" key="3">
    <source>
        <dbReference type="EMBL" id="CAH1119277.1"/>
    </source>
</evidence>
<dbReference type="AlphaFoldDB" id="A0A9P0GNC2"/>
<gene>
    <name evidence="3" type="ORF">PHAECO_LOCUS3334</name>
</gene>
<reference evidence="3" key="2">
    <citation type="submission" date="2022-10" db="EMBL/GenBank/DDBJ databases">
        <authorList>
            <consortium name="ENA_rothamsted_submissions"/>
            <consortium name="culmorum"/>
            <person name="King R."/>
        </authorList>
    </citation>
    <scope>NUCLEOTIDE SEQUENCE</scope>
</reference>
<reference evidence="3" key="1">
    <citation type="submission" date="2022-01" db="EMBL/GenBank/DDBJ databases">
        <authorList>
            <person name="King R."/>
        </authorList>
    </citation>
    <scope>NUCLEOTIDE SEQUENCE</scope>
</reference>
<keyword evidence="2" id="KW-0732">Signal</keyword>
<name>A0A9P0GNC2_PHACE</name>
<organism evidence="3 4">
    <name type="scientific">Phaedon cochleariae</name>
    <name type="common">Mustard beetle</name>
    <dbReference type="NCBI Taxonomy" id="80249"/>
    <lineage>
        <taxon>Eukaryota</taxon>
        <taxon>Metazoa</taxon>
        <taxon>Ecdysozoa</taxon>
        <taxon>Arthropoda</taxon>
        <taxon>Hexapoda</taxon>
        <taxon>Insecta</taxon>
        <taxon>Pterygota</taxon>
        <taxon>Neoptera</taxon>
        <taxon>Endopterygota</taxon>
        <taxon>Coleoptera</taxon>
        <taxon>Polyphaga</taxon>
        <taxon>Cucujiformia</taxon>
        <taxon>Chrysomeloidea</taxon>
        <taxon>Chrysomelidae</taxon>
        <taxon>Chrysomelinae</taxon>
        <taxon>Chrysomelini</taxon>
        <taxon>Phaedon</taxon>
    </lineage>
</organism>
<evidence type="ECO:0000313" key="4">
    <source>
        <dbReference type="Proteomes" id="UP001153737"/>
    </source>
</evidence>
<protein>
    <submittedName>
        <fullName evidence="3">Uncharacterized protein</fullName>
    </submittedName>
</protein>
<feature type="coiled-coil region" evidence="1">
    <location>
        <begin position="21"/>
        <end position="74"/>
    </location>
</feature>
<evidence type="ECO:0000256" key="1">
    <source>
        <dbReference type="SAM" id="Coils"/>
    </source>
</evidence>
<keyword evidence="4" id="KW-1185">Reference proteome</keyword>
<sequence length="233" mass="25473">MKYSISVVLIFTVLARDHVSGNEAEEALRKLESTVSQTLDRGRSDLDDSVNRVKQAAQTEYDKTLETLKSMQESALIGFEEIKKRALAAGVNIDGYPGVDRLRKLQSGVSMNLEGMLRCLDEQSSEATKLARNALDKILEETADVDSLREEVSKCSPTNLGCFVQPLLEMGRGSLHVPPNIMFTVIETVQTILSSITTNINECTKSAVTGMSSEVSNVLGDFDAFVAGKPKPR</sequence>
<feature type="chain" id="PRO_5040473031" evidence="2">
    <location>
        <begin position="16"/>
        <end position="233"/>
    </location>
</feature>
<dbReference type="EMBL" id="OU896718">
    <property type="protein sequence ID" value="CAH1119277.1"/>
    <property type="molecule type" value="Genomic_DNA"/>
</dbReference>